<keyword evidence="12" id="KW-1185">Reference proteome</keyword>
<keyword evidence="10" id="KW-0998">Cell outer membrane</keyword>
<dbReference type="GO" id="GO:0009279">
    <property type="term" value="C:cell outer membrane"/>
    <property type="evidence" value="ECO:0007669"/>
    <property type="project" value="UniProtKB-SubCell"/>
</dbReference>
<evidence type="ECO:0000313" key="11">
    <source>
        <dbReference type="EMBL" id="MBD5782510.1"/>
    </source>
</evidence>
<dbReference type="InterPro" id="IPR037066">
    <property type="entry name" value="Plug_dom_sf"/>
</dbReference>
<evidence type="ECO:0000256" key="3">
    <source>
        <dbReference type="ARBA" id="ARBA00022452"/>
    </source>
</evidence>
<evidence type="ECO:0000256" key="1">
    <source>
        <dbReference type="ARBA" id="ARBA00004571"/>
    </source>
</evidence>
<keyword evidence="5" id="KW-0812">Transmembrane</keyword>
<evidence type="ECO:0000256" key="8">
    <source>
        <dbReference type="ARBA" id="ARBA00023077"/>
    </source>
</evidence>
<keyword evidence="9" id="KW-0472">Membrane</keyword>
<organism evidence="11 12">
    <name type="scientific">Pelagicoccus enzymogenes</name>
    <dbReference type="NCBI Taxonomy" id="2773457"/>
    <lineage>
        <taxon>Bacteria</taxon>
        <taxon>Pseudomonadati</taxon>
        <taxon>Verrucomicrobiota</taxon>
        <taxon>Opitutia</taxon>
        <taxon>Puniceicoccales</taxon>
        <taxon>Pelagicoccaceae</taxon>
        <taxon>Pelagicoccus</taxon>
    </lineage>
</organism>
<dbReference type="Gene3D" id="2.40.170.20">
    <property type="entry name" value="TonB-dependent receptor, beta-barrel domain"/>
    <property type="match status" value="2"/>
</dbReference>
<keyword evidence="6" id="KW-0408">Iron</keyword>
<dbReference type="Gene3D" id="2.170.130.10">
    <property type="entry name" value="TonB-dependent receptor, plug domain"/>
    <property type="match status" value="1"/>
</dbReference>
<dbReference type="EMBL" id="JACYFG010000061">
    <property type="protein sequence ID" value="MBD5782510.1"/>
    <property type="molecule type" value="Genomic_DNA"/>
</dbReference>
<keyword evidence="3" id="KW-1134">Transmembrane beta strand</keyword>
<evidence type="ECO:0000313" key="12">
    <source>
        <dbReference type="Proteomes" id="UP000622317"/>
    </source>
</evidence>
<dbReference type="Proteomes" id="UP000622317">
    <property type="component" value="Unassembled WGS sequence"/>
</dbReference>
<reference evidence="11" key="1">
    <citation type="submission" date="2020-09" db="EMBL/GenBank/DDBJ databases">
        <title>Pelagicoccus enzymogenes sp. nov. with an EPS production, isolated from marine sediment.</title>
        <authorList>
            <person name="Feng X."/>
        </authorList>
    </citation>
    <scope>NUCLEOTIDE SEQUENCE</scope>
    <source>
        <strain evidence="11">NFK12</strain>
    </source>
</reference>
<evidence type="ECO:0000256" key="10">
    <source>
        <dbReference type="ARBA" id="ARBA00023237"/>
    </source>
</evidence>
<comment type="subcellular location">
    <subcellularLocation>
        <location evidence="1">Cell outer membrane</location>
        <topology evidence="1">Multi-pass membrane protein</topology>
    </subcellularLocation>
</comment>
<keyword evidence="4" id="KW-0410">Iron transport</keyword>
<dbReference type="PANTHER" id="PTHR32552">
    <property type="entry name" value="FERRICHROME IRON RECEPTOR-RELATED"/>
    <property type="match status" value="1"/>
</dbReference>
<keyword evidence="7" id="KW-0406">Ion transport</keyword>
<comment type="caution">
    <text evidence="11">The sequence shown here is derived from an EMBL/GenBank/DDBJ whole genome shotgun (WGS) entry which is preliminary data.</text>
</comment>
<evidence type="ECO:0000256" key="7">
    <source>
        <dbReference type="ARBA" id="ARBA00023065"/>
    </source>
</evidence>
<evidence type="ECO:0000256" key="5">
    <source>
        <dbReference type="ARBA" id="ARBA00022692"/>
    </source>
</evidence>
<proteinExistence type="predicted"/>
<protein>
    <recommendedName>
        <fullName evidence="13">TonB-dependent receptor</fullName>
    </recommendedName>
</protein>
<evidence type="ECO:0000256" key="2">
    <source>
        <dbReference type="ARBA" id="ARBA00022448"/>
    </source>
</evidence>
<dbReference type="SUPFAM" id="SSF56935">
    <property type="entry name" value="Porins"/>
    <property type="match status" value="1"/>
</dbReference>
<dbReference type="InterPro" id="IPR039426">
    <property type="entry name" value="TonB-dep_rcpt-like"/>
</dbReference>
<evidence type="ECO:0008006" key="13">
    <source>
        <dbReference type="Google" id="ProtNLM"/>
    </source>
</evidence>
<gene>
    <name evidence="11" type="ORF">IEN85_23630</name>
</gene>
<dbReference type="InterPro" id="IPR036942">
    <property type="entry name" value="Beta-barrel_TonB_sf"/>
</dbReference>
<dbReference type="AlphaFoldDB" id="A0A927FF21"/>
<accession>A0A927FF21</accession>
<evidence type="ECO:0000256" key="9">
    <source>
        <dbReference type="ARBA" id="ARBA00023136"/>
    </source>
</evidence>
<name>A0A927FF21_9BACT</name>
<evidence type="ECO:0000256" key="6">
    <source>
        <dbReference type="ARBA" id="ARBA00023004"/>
    </source>
</evidence>
<dbReference type="GO" id="GO:0006826">
    <property type="term" value="P:iron ion transport"/>
    <property type="evidence" value="ECO:0007669"/>
    <property type="project" value="UniProtKB-KW"/>
</dbReference>
<evidence type="ECO:0000256" key="4">
    <source>
        <dbReference type="ARBA" id="ARBA00022496"/>
    </source>
</evidence>
<dbReference type="RefSeq" id="WP_191619586.1">
    <property type="nucleotide sequence ID" value="NZ_JACYFG010000061.1"/>
</dbReference>
<keyword evidence="8" id="KW-0798">TonB box</keyword>
<keyword evidence="2" id="KW-0813">Transport</keyword>
<dbReference type="PANTHER" id="PTHR32552:SF81">
    <property type="entry name" value="TONB-DEPENDENT OUTER MEMBRANE RECEPTOR"/>
    <property type="match status" value="1"/>
</dbReference>
<sequence>MIAQASNAPNSGGLEAEEVFELSPFEVVADTTGYFQANSMSGTRLNSKVEDLAQSITVMTTEQMSDFAMVDINDVFDHMASTEGTSSYSLFETDRTGAVVDQVSLDPNNSNRVRGIGNANIAFNNIGMTGRVPVDPLWLDSLELSRGPNANIFGLGNASGTVNQVPATANLNYEFIKTQLRVDSDDGHRASVDINRHLSDDVAVRLSFAKQHTGFVRKPSGEDAQRLSLQLKARPFENTTVAVSWYNYENESVRPNFTTPRDYYTDWVDAGMPGWNPITRLVTLRDGTIVGNGVDSSGNPRPYTGTPSFFAGPENRSVFRIAPDTDPYWAIGRYVAGTDPFAGANSGVGLLNTNSSDSYTASQQPLFNSVVRPIDDKSIYDWTEINLAGNSKAWDDTNIYMAQIDQFILNNTKQTLAFQGTFMREDVNRLENQPMGPASVNSNVGQLQVDVNMVNLDGSPNPYFGRPYLRSNEPYLRDKSQMWDTSRAQGVYRINFADDDGWTKWLGTQQVVGYYEYKDRQDRQYSYRHSALSLDAAWQQKYANLNTPLGNRTQTNVQDIYPIAPGNYARINEQYYVGSTPYGGIEYAPAYFPEGATLPFVWGASASSMNYDVSPIGFTPSPDGGGGGANKQSVIKTTGGVLQSTFFDGRLIGTFGTREDTVYDRNAPFATLTSDLREYDFAASNQWNEGWREAGGKTTNISLVARPFRDIDFLKSKAEGGSGFSKLFGEAISSMSLTYNEADNFIAQGPAYDLFLNPLPNQTGTTTDKGFWMSMMEGKLSLRYVHYTTKQLDLRNGDVSTLAQRIMRMDGLVANDRQSLMRHAKGWLGYSDNETPPDNVLAAALQMPVDQFSGLKELVANNTYAAVNNLTSTGDELEINYNPNRYWTVSASVTKNQSINTAAGSAVDDYYAARVPVWTTIEDPRFTRTTYTPVDILSTTDIDESAGGPIALQGDYSQLPVGPTGHLLYWNIVGQEFRDLVNYDSSQSPEVRFQSNVDAPMSVFRALVGRPRPQIREYTAKFNTKYRLAGISEDTFLKDMSVGGSVRWADKASIGFYGLGYDPAKDLRLPENKILELDTNRPIYSPAETYVDLFVSYKTKLFDEKVDANFQLNVKNAFENGGGLQATSAFLDGTSSTYRIIDPRQFILSASFDL</sequence>